<feature type="chain" id="PRO_5040384310" evidence="3">
    <location>
        <begin position="30"/>
        <end position="503"/>
    </location>
</feature>
<feature type="region of interest" description="Disordered" evidence="1">
    <location>
        <begin position="334"/>
        <end position="355"/>
    </location>
</feature>
<protein>
    <submittedName>
        <fullName evidence="4">Uncharacterized protein</fullName>
    </submittedName>
</protein>
<evidence type="ECO:0000313" key="5">
    <source>
        <dbReference type="Proteomes" id="UP000777438"/>
    </source>
</evidence>
<accession>A0A9P9AGJ2</accession>
<organism evidence="4 5">
    <name type="scientific">Thelonectria olida</name>
    <dbReference type="NCBI Taxonomy" id="1576542"/>
    <lineage>
        <taxon>Eukaryota</taxon>
        <taxon>Fungi</taxon>
        <taxon>Dikarya</taxon>
        <taxon>Ascomycota</taxon>
        <taxon>Pezizomycotina</taxon>
        <taxon>Sordariomycetes</taxon>
        <taxon>Hypocreomycetidae</taxon>
        <taxon>Hypocreales</taxon>
        <taxon>Nectriaceae</taxon>
        <taxon>Thelonectria</taxon>
    </lineage>
</organism>
<reference evidence="4 5" key="1">
    <citation type="journal article" date="2021" name="Nat. Commun.">
        <title>Genetic determinants of endophytism in the Arabidopsis root mycobiome.</title>
        <authorList>
            <person name="Mesny F."/>
            <person name="Miyauchi S."/>
            <person name="Thiergart T."/>
            <person name="Pickel B."/>
            <person name="Atanasova L."/>
            <person name="Karlsson M."/>
            <person name="Huettel B."/>
            <person name="Barry K.W."/>
            <person name="Haridas S."/>
            <person name="Chen C."/>
            <person name="Bauer D."/>
            <person name="Andreopoulos W."/>
            <person name="Pangilinan J."/>
            <person name="LaButti K."/>
            <person name="Riley R."/>
            <person name="Lipzen A."/>
            <person name="Clum A."/>
            <person name="Drula E."/>
            <person name="Henrissat B."/>
            <person name="Kohler A."/>
            <person name="Grigoriev I.V."/>
            <person name="Martin F.M."/>
            <person name="Hacquard S."/>
        </authorList>
    </citation>
    <scope>NUCLEOTIDE SEQUENCE [LARGE SCALE GENOMIC DNA]</scope>
    <source>
        <strain evidence="4 5">MPI-CAGE-CH-0241</strain>
    </source>
</reference>
<evidence type="ECO:0000256" key="1">
    <source>
        <dbReference type="SAM" id="MobiDB-lite"/>
    </source>
</evidence>
<feature type="transmembrane region" description="Helical" evidence="2">
    <location>
        <begin position="421"/>
        <end position="442"/>
    </location>
</feature>
<evidence type="ECO:0000313" key="4">
    <source>
        <dbReference type="EMBL" id="KAH6867782.1"/>
    </source>
</evidence>
<name>A0A9P9AGJ2_9HYPO</name>
<keyword evidence="2" id="KW-1133">Transmembrane helix</keyword>
<dbReference type="OrthoDB" id="301415at2759"/>
<keyword evidence="2" id="KW-0472">Membrane</keyword>
<feature type="signal peptide" evidence="3">
    <location>
        <begin position="1"/>
        <end position="29"/>
    </location>
</feature>
<feature type="compositionally biased region" description="Low complexity" evidence="1">
    <location>
        <begin position="338"/>
        <end position="352"/>
    </location>
</feature>
<keyword evidence="5" id="KW-1185">Reference proteome</keyword>
<dbReference type="Proteomes" id="UP000777438">
    <property type="component" value="Unassembled WGS sequence"/>
</dbReference>
<evidence type="ECO:0000256" key="3">
    <source>
        <dbReference type="SAM" id="SignalP"/>
    </source>
</evidence>
<gene>
    <name evidence="4" type="ORF">B0T10DRAFT_596916</name>
</gene>
<proteinExistence type="predicted"/>
<sequence>MEIYMRWNAVALLTALSLCLGACIHLVQCGSVGPPITLHHLGSPRTLYQHVRSLGNQSQAQATCPDLQLPPTNGGRRIGLLWDNTRQMNFLDPRNLRARAISLINGSAIDDTESSSSRQADRITVVAGGADAEIWTPLGDPTTVTLDGIEETMNLGGNDSHGVAWWNITIDEILKGRPTRGTASLVAIKGSNDDLQDEITIGQLNRTLESGIRVFNCLLANDLPTLHGPAFQSMLMIQRGGGIFCHAGDAAALNSFASAVLAHGITGTDNSTSFPFPVLIPGLSFAIPVPAAGSVRANYSIIAGERVDPWITCLGNCSANYTLRNLSDGAVLEDGDASSSDSSRHTSTSWRRQGGMGYSDTDGIIRLEATSLNSTHDQWIMMGINSSYGPAHCTIREPKTTLSSGSATGEFSPGLTTGEKVGIGLGVTVGILSLLAVFFFIWRKSNGLRFSHTDRRYEFPNENVRAEENSMSRGMAELPGTSAPAELVATVRYELEGPGNIRR</sequence>
<evidence type="ECO:0000256" key="2">
    <source>
        <dbReference type="SAM" id="Phobius"/>
    </source>
</evidence>
<dbReference type="AlphaFoldDB" id="A0A9P9AGJ2"/>
<comment type="caution">
    <text evidence="4">The sequence shown here is derived from an EMBL/GenBank/DDBJ whole genome shotgun (WGS) entry which is preliminary data.</text>
</comment>
<dbReference type="EMBL" id="JAGPYM010000090">
    <property type="protein sequence ID" value="KAH6867782.1"/>
    <property type="molecule type" value="Genomic_DNA"/>
</dbReference>
<keyword evidence="2" id="KW-0812">Transmembrane</keyword>
<keyword evidence="3" id="KW-0732">Signal</keyword>